<evidence type="ECO:0000256" key="1">
    <source>
        <dbReference type="ARBA" id="ARBA00007285"/>
    </source>
</evidence>
<comment type="similarity">
    <text evidence="1">Belongs to the canopy family.</text>
</comment>
<evidence type="ECO:0000313" key="5">
    <source>
        <dbReference type="Proteomes" id="UP001239994"/>
    </source>
</evidence>
<evidence type="ECO:0000256" key="2">
    <source>
        <dbReference type="SAM" id="SignalP"/>
    </source>
</evidence>
<dbReference type="PANTHER" id="PTHR13341:SF4">
    <property type="entry name" value="CANOPY FGF SIGNALING REGULATOR 1"/>
    <property type="match status" value="1"/>
</dbReference>
<feature type="signal peptide" evidence="2">
    <location>
        <begin position="1"/>
        <end position="21"/>
    </location>
</feature>
<evidence type="ECO:0000313" key="4">
    <source>
        <dbReference type="EMBL" id="KAK1790184.1"/>
    </source>
</evidence>
<dbReference type="AlphaFoldDB" id="A0AAD8Z0K0"/>
<dbReference type="EMBL" id="JAROKS010000021">
    <property type="protein sequence ID" value="KAK1790184.1"/>
    <property type="molecule type" value="Genomic_DNA"/>
</dbReference>
<gene>
    <name evidence="4" type="ORF">P4O66_014100</name>
</gene>
<proteinExistence type="inferred from homology"/>
<accession>A0AAD8Z0K0</accession>
<feature type="domain" description="DUF3456" evidence="3">
    <location>
        <begin position="28"/>
        <end position="70"/>
    </location>
</feature>
<dbReference type="Pfam" id="PF11938">
    <property type="entry name" value="DUF3456"/>
    <property type="match status" value="1"/>
</dbReference>
<dbReference type="InterPro" id="IPR021852">
    <property type="entry name" value="DUF3456"/>
</dbReference>
<dbReference type="PANTHER" id="PTHR13341">
    <property type="entry name" value="MIR-INTERACTING SAPOSIN-LIKE PROTEIN"/>
    <property type="match status" value="1"/>
</dbReference>
<evidence type="ECO:0000259" key="3">
    <source>
        <dbReference type="Pfam" id="PF11938"/>
    </source>
</evidence>
<dbReference type="GO" id="GO:0005783">
    <property type="term" value="C:endoplasmic reticulum"/>
    <property type="evidence" value="ECO:0007669"/>
    <property type="project" value="TreeGrafter"/>
</dbReference>
<feature type="chain" id="PRO_5041954612" description="DUF3456 domain-containing protein" evidence="2">
    <location>
        <begin position="22"/>
        <end position="109"/>
    </location>
</feature>
<keyword evidence="5" id="KW-1185">Reference proteome</keyword>
<sequence>MGPWIVLVIVASAVFSRGAEGKRDEVLYCSACMAIADELNYSISKIDPKKTVHVGGFRLNPDGTLTDKKIINHHNIGLCSIDIPEEINMQICIFYLAMQFLISQGIWES</sequence>
<protein>
    <recommendedName>
        <fullName evidence="3">DUF3456 domain-containing protein</fullName>
    </recommendedName>
</protein>
<organism evidence="4 5">
    <name type="scientific">Electrophorus voltai</name>
    <dbReference type="NCBI Taxonomy" id="2609070"/>
    <lineage>
        <taxon>Eukaryota</taxon>
        <taxon>Metazoa</taxon>
        <taxon>Chordata</taxon>
        <taxon>Craniata</taxon>
        <taxon>Vertebrata</taxon>
        <taxon>Euteleostomi</taxon>
        <taxon>Actinopterygii</taxon>
        <taxon>Neopterygii</taxon>
        <taxon>Teleostei</taxon>
        <taxon>Ostariophysi</taxon>
        <taxon>Gymnotiformes</taxon>
        <taxon>Gymnotoidei</taxon>
        <taxon>Gymnotidae</taxon>
        <taxon>Electrophorus</taxon>
    </lineage>
</organism>
<comment type="caution">
    <text evidence="4">The sequence shown here is derived from an EMBL/GenBank/DDBJ whole genome shotgun (WGS) entry which is preliminary data.</text>
</comment>
<dbReference type="Proteomes" id="UP001239994">
    <property type="component" value="Unassembled WGS sequence"/>
</dbReference>
<name>A0AAD8Z0K0_9TELE</name>
<keyword evidence="2" id="KW-0732">Signal</keyword>
<reference evidence="4" key="1">
    <citation type="submission" date="2023-03" db="EMBL/GenBank/DDBJ databases">
        <title>Electrophorus voltai genome.</title>
        <authorList>
            <person name="Bian C."/>
        </authorList>
    </citation>
    <scope>NUCLEOTIDE SEQUENCE</scope>
    <source>
        <strain evidence="4">CB-2022</strain>
        <tissue evidence="4">Muscle</tissue>
    </source>
</reference>
<dbReference type="InterPro" id="IPR042415">
    <property type="entry name" value="CNPY"/>
</dbReference>